<evidence type="ECO:0000313" key="2">
    <source>
        <dbReference type="EMBL" id="TNN41306.1"/>
    </source>
</evidence>
<proteinExistence type="predicted"/>
<reference evidence="2 3" key="1">
    <citation type="submission" date="2019-03" db="EMBL/GenBank/DDBJ databases">
        <title>First draft genome of Liparis tanakae, snailfish: a comprehensive survey of snailfish specific genes.</title>
        <authorList>
            <person name="Kim W."/>
            <person name="Song I."/>
            <person name="Jeong J.-H."/>
            <person name="Kim D."/>
            <person name="Kim S."/>
            <person name="Ryu S."/>
            <person name="Song J.Y."/>
            <person name="Lee S.K."/>
        </authorList>
    </citation>
    <scope>NUCLEOTIDE SEQUENCE [LARGE SCALE GENOMIC DNA]</scope>
    <source>
        <tissue evidence="2">Muscle</tissue>
    </source>
</reference>
<dbReference type="Proteomes" id="UP000314294">
    <property type="component" value="Unassembled WGS sequence"/>
</dbReference>
<gene>
    <name evidence="2" type="ORF">EYF80_048536</name>
</gene>
<organism evidence="2 3">
    <name type="scientific">Liparis tanakae</name>
    <name type="common">Tanaka's snailfish</name>
    <dbReference type="NCBI Taxonomy" id="230148"/>
    <lineage>
        <taxon>Eukaryota</taxon>
        <taxon>Metazoa</taxon>
        <taxon>Chordata</taxon>
        <taxon>Craniata</taxon>
        <taxon>Vertebrata</taxon>
        <taxon>Euteleostomi</taxon>
        <taxon>Actinopterygii</taxon>
        <taxon>Neopterygii</taxon>
        <taxon>Teleostei</taxon>
        <taxon>Neoteleostei</taxon>
        <taxon>Acanthomorphata</taxon>
        <taxon>Eupercaria</taxon>
        <taxon>Perciformes</taxon>
        <taxon>Cottioidei</taxon>
        <taxon>Cottales</taxon>
        <taxon>Liparidae</taxon>
        <taxon>Liparis</taxon>
    </lineage>
</organism>
<accession>A0A4Z2FJD4</accession>
<sequence length="64" mass="6776">MTSHLRELSDVSIAARRNGDDAPAQSAGRRACALAVDFGAACKWFSGRNMQPNNLNPSATDVAN</sequence>
<dbReference type="AlphaFoldDB" id="A0A4Z2FJD4"/>
<comment type="caution">
    <text evidence="2">The sequence shown here is derived from an EMBL/GenBank/DDBJ whole genome shotgun (WGS) entry which is preliminary data.</text>
</comment>
<name>A0A4Z2FJD4_9TELE</name>
<protein>
    <submittedName>
        <fullName evidence="2">Uncharacterized protein</fullName>
    </submittedName>
</protein>
<feature type="region of interest" description="Disordered" evidence="1">
    <location>
        <begin position="1"/>
        <end position="26"/>
    </location>
</feature>
<dbReference type="EMBL" id="SRLO01001119">
    <property type="protein sequence ID" value="TNN41306.1"/>
    <property type="molecule type" value="Genomic_DNA"/>
</dbReference>
<evidence type="ECO:0000256" key="1">
    <source>
        <dbReference type="SAM" id="MobiDB-lite"/>
    </source>
</evidence>
<evidence type="ECO:0000313" key="3">
    <source>
        <dbReference type="Proteomes" id="UP000314294"/>
    </source>
</evidence>
<keyword evidence="3" id="KW-1185">Reference proteome</keyword>